<keyword evidence="2" id="KW-1185">Reference proteome</keyword>
<protein>
    <submittedName>
        <fullName evidence="1">Uncharacterized protein</fullName>
    </submittedName>
</protein>
<dbReference type="EMBL" id="JRRC01433578">
    <property type="protein sequence ID" value="KHG05595.1"/>
    <property type="molecule type" value="Genomic_DNA"/>
</dbReference>
<dbReference type="Proteomes" id="UP000032142">
    <property type="component" value="Unassembled WGS sequence"/>
</dbReference>
<reference evidence="2" key="1">
    <citation type="submission" date="2014-09" db="EMBL/GenBank/DDBJ databases">
        <authorList>
            <person name="Mudge J."/>
            <person name="Ramaraj T."/>
            <person name="Lindquist I.E."/>
            <person name="Bharti A.K."/>
            <person name="Sundararajan A."/>
            <person name="Cameron C.T."/>
            <person name="Woodward J.E."/>
            <person name="May G.D."/>
            <person name="Brubaker C."/>
            <person name="Broadhvest J."/>
            <person name="Wilkins T.A."/>
        </authorList>
    </citation>
    <scope>NUCLEOTIDE SEQUENCE</scope>
    <source>
        <strain evidence="2">cv. AKA8401</strain>
    </source>
</reference>
<proteinExistence type="predicted"/>
<evidence type="ECO:0000313" key="1">
    <source>
        <dbReference type="EMBL" id="KHG05595.1"/>
    </source>
</evidence>
<dbReference type="AlphaFoldDB" id="A0A0B0MXT2"/>
<accession>A0A0B0MXT2</accession>
<organism evidence="1 2">
    <name type="scientific">Gossypium arboreum</name>
    <name type="common">Tree cotton</name>
    <name type="synonym">Gossypium nanking</name>
    <dbReference type="NCBI Taxonomy" id="29729"/>
    <lineage>
        <taxon>Eukaryota</taxon>
        <taxon>Viridiplantae</taxon>
        <taxon>Streptophyta</taxon>
        <taxon>Embryophyta</taxon>
        <taxon>Tracheophyta</taxon>
        <taxon>Spermatophyta</taxon>
        <taxon>Magnoliopsida</taxon>
        <taxon>eudicotyledons</taxon>
        <taxon>Gunneridae</taxon>
        <taxon>Pentapetalae</taxon>
        <taxon>rosids</taxon>
        <taxon>malvids</taxon>
        <taxon>Malvales</taxon>
        <taxon>Malvaceae</taxon>
        <taxon>Malvoideae</taxon>
        <taxon>Gossypium</taxon>
    </lineage>
</organism>
<gene>
    <name evidence="1" type="ORF">F383_31302</name>
</gene>
<name>A0A0B0MXT2_GOSAR</name>
<evidence type="ECO:0000313" key="2">
    <source>
        <dbReference type="Proteomes" id="UP000032142"/>
    </source>
</evidence>
<sequence>MRDVRCLRTSTVAAAEGVSC</sequence>
<comment type="caution">
    <text evidence="1">The sequence shown here is derived from an EMBL/GenBank/DDBJ whole genome shotgun (WGS) entry which is preliminary data.</text>
</comment>